<gene>
    <name evidence="1" type="ORF">SU86_002260</name>
</gene>
<organism evidence="1 2">
    <name type="scientific">Candidatus Nitrosotenuis cloacae</name>
    <dbReference type="NCBI Taxonomy" id="1603555"/>
    <lineage>
        <taxon>Archaea</taxon>
        <taxon>Nitrososphaerota</taxon>
        <taxon>Candidatus Nitrosotenuis</taxon>
    </lineage>
</organism>
<dbReference type="GeneID" id="24875209"/>
<evidence type="ECO:0000313" key="2">
    <source>
        <dbReference type="Proteomes" id="UP000266745"/>
    </source>
</evidence>
<dbReference type="CDD" id="cd07812">
    <property type="entry name" value="SRPBCC"/>
    <property type="match status" value="1"/>
</dbReference>
<dbReference type="Proteomes" id="UP000266745">
    <property type="component" value="Chromosome"/>
</dbReference>
<dbReference type="SUPFAM" id="SSF55961">
    <property type="entry name" value="Bet v1-like"/>
    <property type="match status" value="1"/>
</dbReference>
<dbReference type="AlphaFoldDB" id="A0A3G1AZT1"/>
<reference evidence="1 2" key="1">
    <citation type="journal article" date="2016" name="Sci. Rep.">
        <title>A novel ammonia-oxidizing archaeon from wastewater treatment plant: Its enrichment, physiological and genomic characteristics.</title>
        <authorList>
            <person name="Li Y."/>
            <person name="Ding K."/>
            <person name="Wen X."/>
            <person name="Zhang B."/>
            <person name="Shen B."/>
            <person name="Yang Y."/>
        </authorList>
    </citation>
    <scope>NUCLEOTIDE SEQUENCE [LARGE SCALE GENOMIC DNA]</scope>
    <source>
        <strain evidence="1 2">SAT1</strain>
    </source>
</reference>
<proteinExistence type="predicted"/>
<dbReference type="InterPro" id="IPR023393">
    <property type="entry name" value="START-like_dom_sf"/>
</dbReference>
<dbReference type="KEGG" id="tah:SU86_002260"/>
<dbReference type="EMBL" id="CP011097">
    <property type="protein sequence ID" value="AJZ75400.1"/>
    <property type="molecule type" value="Genomic_DNA"/>
</dbReference>
<dbReference type="Gene3D" id="3.30.530.20">
    <property type="match status" value="1"/>
</dbReference>
<keyword evidence="2" id="KW-1185">Reference proteome</keyword>
<accession>A0A3G1AZT1</accession>
<dbReference type="STRING" id="1603555.SU86_002260"/>
<dbReference type="OrthoDB" id="10113at2157"/>
<name>A0A3G1AZT1_9ARCH</name>
<evidence type="ECO:0000313" key="1">
    <source>
        <dbReference type="EMBL" id="AJZ75400.1"/>
    </source>
</evidence>
<dbReference type="RefSeq" id="WP_048187988.1">
    <property type="nucleotide sequence ID" value="NZ_CP011097.1"/>
</dbReference>
<protein>
    <submittedName>
        <fullName evidence="1">Polyketide cyclase</fullName>
    </submittedName>
</protein>
<sequence>MPKIVIERIIHSERQRVFDIVANYENFQNILPKYFPSVRIRSIRENIAIVEEHLRLGDKELVMTTKHVTKYPESHDVFVLGGDAKGSHISETYDKVPEGTKLTIIADINLRGMMKIAGLFAKSKIQAEFSKIIDEFCVIAEKP</sequence>